<dbReference type="Gene3D" id="2.60.120.200">
    <property type="match status" value="2"/>
</dbReference>
<dbReference type="Proteomes" id="UP000727407">
    <property type="component" value="Unassembled WGS sequence"/>
</dbReference>
<dbReference type="PRINTS" id="PR00895">
    <property type="entry name" value="PENTAXIN"/>
</dbReference>
<keyword evidence="6" id="KW-0106">Calcium</keyword>
<reference evidence="11" key="1">
    <citation type="submission" date="2020-07" db="EMBL/GenBank/DDBJ databases">
        <title>Clarias magur genome sequencing, assembly and annotation.</title>
        <authorList>
            <person name="Kushwaha B."/>
            <person name="Kumar R."/>
            <person name="Das P."/>
            <person name="Joshi C.G."/>
            <person name="Kumar D."/>
            <person name="Nagpure N.S."/>
            <person name="Pandey M."/>
            <person name="Agarwal S."/>
            <person name="Srivastava S."/>
            <person name="Singh M."/>
            <person name="Sahoo L."/>
            <person name="Jayasankar P."/>
            <person name="Meher P.K."/>
            <person name="Koringa P.G."/>
            <person name="Iquebal M.A."/>
            <person name="Das S.P."/>
            <person name="Bit A."/>
            <person name="Patnaik S."/>
            <person name="Patel N."/>
            <person name="Shah T.M."/>
            <person name="Hinsu A."/>
            <person name="Jena J.K."/>
        </authorList>
    </citation>
    <scope>NUCLEOTIDE SEQUENCE</scope>
    <source>
        <strain evidence="11">CIFAMagur01</strain>
        <tissue evidence="11">Testis</tissue>
    </source>
</reference>
<evidence type="ECO:0000313" key="12">
    <source>
        <dbReference type="Proteomes" id="UP000727407"/>
    </source>
</evidence>
<comment type="caution">
    <text evidence="9">Lacks conserved residue(s) required for the propagation of feature annotation.</text>
</comment>
<evidence type="ECO:0000256" key="1">
    <source>
        <dbReference type="ARBA" id="ARBA00001913"/>
    </source>
</evidence>
<dbReference type="SUPFAM" id="SSF49899">
    <property type="entry name" value="Concanavalin A-like lectins/glucanases"/>
    <property type="match status" value="2"/>
</dbReference>
<evidence type="ECO:0000256" key="2">
    <source>
        <dbReference type="ARBA" id="ARBA00004613"/>
    </source>
</evidence>
<keyword evidence="5" id="KW-0732">Signal</keyword>
<evidence type="ECO:0000256" key="9">
    <source>
        <dbReference type="PROSITE-ProRule" id="PRU01172"/>
    </source>
</evidence>
<keyword evidence="3" id="KW-0964">Secreted</keyword>
<evidence type="ECO:0000256" key="3">
    <source>
        <dbReference type="ARBA" id="ARBA00022525"/>
    </source>
</evidence>
<comment type="similarity">
    <text evidence="8">Belongs to the pentraxin family.</text>
</comment>
<gene>
    <name evidence="11" type="ORF">DAT39_015478</name>
</gene>
<name>A0A8J4TQ71_CLAMG</name>
<dbReference type="FunFam" id="2.60.120.200:FF:000070">
    <property type="entry name" value="Serum amyloid P-component"/>
    <property type="match status" value="2"/>
</dbReference>
<accession>A0A8J4TQ71</accession>
<feature type="domain" description="Pentraxin (PTX)" evidence="10">
    <location>
        <begin position="194"/>
        <end position="390"/>
    </location>
</feature>
<evidence type="ECO:0000313" key="11">
    <source>
        <dbReference type="EMBL" id="KAF5894823.1"/>
    </source>
</evidence>
<dbReference type="AlphaFoldDB" id="A0A8J4TQ71"/>
<dbReference type="InterPro" id="IPR001759">
    <property type="entry name" value="PTX_dom"/>
</dbReference>
<comment type="subcellular location">
    <subcellularLocation>
        <location evidence="2">Secreted</location>
    </subcellularLocation>
</comment>
<dbReference type="Pfam" id="PF00354">
    <property type="entry name" value="Pentaxin"/>
    <property type="match status" value="2"/>
</dbReference>
<proteinExistence type="inferred from homology"/>
<dbReference type="InterPro" id="IPR013320">
    <property type="entry name" value="ConA-like_dom_sf"/>
</dbReference>
<evidence type="ECO:0000256" key="4">
    <source>
        <dbReference type="ARBA" id="ARBA00022723"/>
    </source>
</evidence>
<dbReference type="InterPro" id="IPR051005">
    <property type="entry name" value="Pentraxin_domain"/>
</dbReference>
<dbReference type="GO" id="GO:0005576">
    <property type="term" value="C:extracellular region"/>
    <property type="evidence" value="ECO:0007669"/>
    <property type="project" value="UniProtKB-SubCell"/>
</dbReference>
<dbReference type="PANTHER" id="PTHR45869:SF7">
    <property type="entry name" value="C-REACTIVE PROTEIN"/>
    <property type="match status" value="1"/>
</dbReference>
<protein>
    <submittedName>
        <fullName evidence="11">Serum amyloid P-component-like</fullName>
    </submittedName>
</protein>
<dbReference type="EMBL" id="QNUK01000355">
    <property type="protein sequence ID" value="KAF5894823.1"/>
    <property type="molecule type" value="Genomic_DNA"/>
</dbReference>
<evidence type="ECO:0000256" key="5">
    <source>
        <dbReference type="ARBA" id="ARBA00022729"/>
    </source>
</evidence>
<feature type="domain" description="Pentraxin (PTX)" evidence="10">
    <location>
        <begin position="1"/>
        <end position="199"/>
    </location>
</feature>
<feature type="disulfide bond" evidence="9">
    <location>
        <begin position="30"/>
        <end position="89"/>
    </location>
</feature>
<comment type="caution">
    <text evidence="11">The sequence shown here is derived from an EMBL/GenBank/DDBJ whole genome shotgun (WGS) entry which is preliminary data.</text>
</comment>
<feature type="non-terminal residue" evidence="11">
    <location>
        <position position="390"/>
    </location>
</feature>
<evidence type="ECO:0000256" key="7">
    <source>
        <dbReference type="ARBA" id="ARBA00023157"/>
    </source>
</evidence>
<evidence type="ECO:0000256" key="8">
    <source>
        <dbReference type="ARBA" id="ARBA00038102"/>
    </source>
</evidence>
<keyword evidence="7 9" id="KW-1015">Disulfide bond</keyword>
<dbReference type="PROSITE" id="PS51828">
    <property type="entry name" value="PTX_2"/>
    <property type="match status" value="2"/>
</dbReference>
<evidence type="ECO:0000256" key="6">
    <source>
        <dbReference type="ARBA" id="ARBA00022837"/>
    </source>
</evidence>
<sequence length="390" mass="42799">KMFTFPVESNTHHVVLNPEMDKISTAVTVCVRAFSDLPGPTYFSLALPSQDNGFVIWKVKQTYSLSVLGQVTHFLDFVQDNPNGWNSVCVTWDSITGLAQFWVNGFPSSRKGCKAGSSLTGTPKIILGQEQDSYGGGFDIKAAFVGMLTDVHMWDSVLSPGQIAHYSHGGQFKPGNVINWNSLDYSINGYVIVESKMFTFPVGSNTHHMVLNSEIDKFLTTITVCVRAFSDIPRFQTLFSLALPSIANGFVFYKEKQGHYALNILDSPVHFLGLKDESNVWNSACATWDGNTGLAQIWVNGSPSSRKGLRPGSSLTGIPKIILGQDQDNYGGGFDAAQSFVGMLTDVHMWDSVLSPDQIAYYSHGGQFKPGNVINWNSLEFSKSGYVITE</sequence>
<keyword evidence="12" id="KW-1185">Reference proteome</keyword>
<feature type="non-terminal residue" evidence="11">
    <location>
        <position position="1"/>
    </location>
</feature>
<comment type="cofactor">
    <cofactor evidence="1">
        <name>Ca(2+)</name>
        <dbReference type="ChEBI" id="CHEBI:29108"/>
    </cofactor>
</comment>
<evidence type="ECO:0000259" key="10">
    <source>
        <dbReference type="PROSITE" id="PS51828"/>
    </source>
</evidence>
<dbReference type="PANTHER" id="PTHR45869">
    <property type="entry name" value="C-REACTIVE PROTEIN-RELATED"/>
    <property type="match status" value="1"/>
</dbReference>
<dbReference type="SMART" id="SM00159">
    <property type="entry name" value="PTX"/>
    <property type="match status" value="2"/>
</dbReference>
<organism evidence="11 12">
    <name type="scientific">Clarias magur</name>
    <name type="common">Asian catfish</name>
    <name type="synonym">Macropteronotus magur</name>
    <dbReference type="NCBI Taxonomy" id="1594786"/>
    <lineage>
        <taxon>Eukaryota</taxon>
        <taxon>Metazoa</taxon>
        <taxon>Chordata</taxon>
        <taxon>Craniata</taxon>
        <taxon>Vertebrata</taxon>
        <taxon>Euteleostomi</taxon>
        <taxon>Actinopterygii</taxon>
        <taxon>Neopterygii</taxon>
        <taxon>Teleostei</taxon>
        <taxon>Ostariophysi</taxon>
        <taxon>Siluriformes</taxon>
        <taxon>Clariidae</taxon>
        <taxon>Clarias</taxon>
    </lineage>
</organism>
<dbReference type="OrthoDB" id="547680at2759"/>
<dbReference type="GO" id="GO:0046872">
    <property type="term" value="F:metal ion binding"/>
    <property type="evidence" value="ECO:0007669"/>
    <property type="project" value="UniProtKB-KW"/>
</dbReference>
<keyword evidence="4" id="KW-0479">Metal-binding</keyword>